<evidence type="ECO:0000256" key="2">
    <source>
        <dbReference type="SAM" id="SignalP"/>
    </source>
</evidence>
<dbReference type="EMBL" id="OUUY01000104">
    <property type="protein sequence ID" value="SPQ01461.1"/>
    <property type="molecule type" value="Genomic_DNA"/>
</dbReference>
<dbReference type="Proteomes" id="UP000245125">
    <property type="component" value="Unassembled WGS sequence"/>
</dbReference>
<evidence type="ECO:0000313" key="4">
    <source>
        <dbReference type="EMBL" id="SPQ01461.1"/>
    </source>
</evidence>
<dbReference type="OrthoDB" id="1453468at2"/>
<dbReference type="Pfam" id="PF13436">
    <property type="entry name" value="Gly-zipper_OmpA"/>
    <property type="match status" value="1"/>
</dbReference>
<feature type="chain" id="PRO_5015726084" description="Glycine-zipper-containing OmpA-like membrane domain-containing protein" evidence="2">
    <location>
        <begin position="30"/>
        <end position="169"/>
    </location>
</feature>
<evidence type="ECO:0000256" key="1">
    <source>
        <dbReference type="SAM" id="MobiDB-lite"/>
    </source>
</evidence>
<feature type="region of interest" description="Disordered" evidence="1">
    <location>
        <begin position="70"/>
        <end position="91"/>
    </location>
</feature>
<name>A0A2U3QJ74_9BACT</name>
<proteinExistence type="predicted"/>
<sequence>MKVGLRSTETFLAVSVLAALLLFTWQAEAQQSISSSLGVVPYPSKGQSTKTQSSDEGECYTWAKKQTGIDPVATASSPTKQEGPAVGGGERVRGAARGAAGGALIGAVAGDAGKGAAIGAVGGTMVGGHRARQNKAAKEQQAEQNKTATLQQFNKAFGACMEGRGYTIK</sequence>
<keyword evidence="5" id="KW-1185">Reference proteome</keyword>
<evidence type="ECO:0000313" key="5">
    <source>
        <dbReference type="Proteomes" id="UP000245125"/>
    </source>
</evidence>
<accession>A0A2U3QJ74</accession>
<evidence type="ECO:0000259" key="3">
    <source>
        <dbReference type="Pfam" id="PF13436"/>
    </source>
</evidence>
<keyword evidence="2" id="KW-0732">Signal</keyword>
<dbReference type="InterPro" id="IPR025693">
    <property type="entry name" value="Gly-zipper_OmpA-like_dom"/>
</dbReference>
<protein>
    <recommendedName>
        <fullName evidence="3">Glycine-zipper-containing OmpA-like membrane domain-containing protein</fullName>
    </recommendedName>
</protein>
<dbReference type="AlphaFoldDB" id="A0A2U3QJ74"/>
<gene>
    <name evidence="4" type="ORF">NBG4_560001</name>
</gene>
<feature type="signal peptide" evidence="2">
    <location>
        <begin position="1"/>
        <end position="29"/>
    </location>
</feature>
<reference evidence="5" key="1">
    <citation type="submission" date="2018-03" db="EMBL/GenBank/DDBJ databases">
        <authorList>
            <person name="Zecchin S."/>
        </authorList>
    </citation>
    <scope>NUCLEOTIDE SEQUENCE [LARGE SCALE GENOMIC DNA]</scope>
</reference>
<organism evidence="4 5">
    <name type="scientific">Candidatus Sulfobium mesophilum</name>
    <dbReference type="NCBI Taxonomy" id="2016548"/>
    <lineage>
        <taxon>Bacteria</taxon>
        <taxon>Pseudomonadati</taxon>
        <taxon>Nitrospirota</taxon>
        <taxon>Nitrospiria</taxon>
        <taxon>Nitrospirales</taxon>
        <taxon>Nitrospiraceae</taxon>
        <taxon>Candidatus Sulfobium</taxon>
    </lineage>
</organism>
<feature type="domain" description="Glycine-zipper-containing OmpA-like membrane" evidence="3">
    <location>
        <begin position="92"/>
        <end position="130"/>
    </location>
</feature>